<dbReference type="EMBL" id="CP002292">
    <property type="protein sequence ID" value="ADP70861.1"/>
    <property type="molecule type" value="Genomic_DNA"/>
</dbReference>
<dbReference type="SUPFAM" id="SSF54631">
    <property type="entry name" value="CBS-domain pair"/>
    <property type="match status" value="1"/>
</dbReference>
<sequence length="350" mass="39124">MDTRISSIASDLRAGQTPPEVSVRTFLGWFDAQRRRYRIVQNIRDELAKEGVCTVPDFETVWIDAPIKFVLSEGNGIFVNFEPKVPGEEPQKAPETVPPGRWETREATYKVGRLAAANQGIVSVPPDKSVAQAVTIMMLGGYSQLPVMTDEETVLGMLSWRSVGTRMVLNRPAPLVGDAMEPHHEVRSDVSIFDAIQAIVANDYVLVRGVDGRITGIVTANDLSLQFHDLTEPFLLLGEIENLVRNMIGNAFSADELKTACNPADASRVAYVETVADLSFGEYIRLLQLPPNWSRLGIDIEREVFCQSLDAVRKIRNDVMHFDPDGIEPVELQQLRRFTRFMRQLASVRV</sequence>
<proteinExistence type="predicted"/>
<dbReference type="InterPro" id="IPR000644">
    <property type="entry name" value="CBS_dom"/>
</dbReference>
<organism evidence="3 4">
    <name type="scientific">Rhodomicrobium vannielii (strain ATCC 17100 / DSM 162 / LMG 4299 / NCIMB 10020 / ATH 3.1.1)</name>
    <dbReference type="NCBI Taxonomy" id="648757"/>
    <lineage>
        <taxon>Bacteria</taxon>
        <taxon>Pseudomonadati</taxon>
        <taxon>Pseudomonadota</taxon>
        <taxon>Alphaproteobacteria</taxon>
        <taxon>Hyphomicrobiales</taxon>
        <taxon>Hyphomicrobiaceae</taxon>
        <taxon>Rhodomicrobium</taxon>
    </lineage>
</organism>
<evidence type="ECO:0000259" key="2">
    <source>
        <dbReference type="PROSITE" id="PS51371"/>
    </source>
</evidence>
<dbReference type="PROSITE" id="PS51371">
    <property type="entry name" value="CBS"/>
    <property type="match status" value="1"/>
</dbReference>
<evidence type="ECO:0000313" key="3">
    <source>
        <dbReference type="EMBL" id="ADP70861.1"/>
    </source>
</evidence>
<keyword evidence="4" id="KW-1185">Reference proteome</keyword>
<protein>
    <submittedName>
        <fullName evidence="3">CBS domain containing protein</fullName>
    </submittedName>
</protein>
<name>E3I8F2_RHOVT</name>
<dbReference type="Gene3D" id="3.10.580.10">
    <property type="entry name" value="CBS-domain"/>
    <property type="match status" value="1"/>
</dbReference>
<dbReference type="InterPro" id="IPR046342">
    <property type="entry name" value="CBS_dom_sf"/>
</dbReference>
<dbReference type="eggNOG" id="COG1253">
    <property type="taxonomic scope" value="Bacteria"/>
</dbReference>
<dbReference type="RefSeq" id="WP_013419257.1">
    <property type="nucleotide sequence ID" value="NC_014664.1"/>
</dbReference>
<reference evidence="4" key="1">
    <citation type="journal article" date="2011" name="J. Bacteriol.">
        <title>Genome sequences of eight morphologically diverse alphaproteobacteria.</title>
        <authorList>
            <consortium name="US DOE Joint Genome Institute"/>
            <person name="Brown P.J."/>
            <person name="Kysela D.T."/>
            <person name="Buechlein A."/>
            <person name="Hemmerich C."/>
            <person name="Brun Y.V."/>
        </authorList>
    </citation>
    <scope>NUCLEOTIDE SEQUENCE [LARGE SCALE GENOMIC DNA]</scope>
    <source>
        <strain evidence="4">ATCC 17100 / ATH 3.1.1 / DSM 162 / LMG 4299</strain>
    </source>
</reference>
<gene>
    <name evidence="3" type="ordered locus">Rvan_1609</name>
</gene>
<evidence type="ECO:0000256" key="1">
    <source>
        <dbReference type="PROSITE-ProRule" id="PRU00703"/>
    </source>
</evidence>
<accession>E3I8F2</accession>
<dbReference type="Proteomes" id="UP000001399">
    <property type="component" value="Chromosome"/>
</dbReference>
<dbReference type="KEGG" id="rva:Rvan_1609"/>
<keyword evidence="1" id="KW-0129">CBS domain</keyword>
<evidence type="ECO:0000313" key="4">
    <source>
        <dbReference type="Proteomes" id="UP000001399"/>
    </source>
</evidence>
<dbReference type="HOGENOM" id="CLU_049449_0_0_5"/>
<feature type="domain" description="CBS" evidence="2">
    <location>
        <begin position="117"/>
        <end position="175"/>
    </location>
</feature>
<dbReference type="Pfam" id="PF00571">
    <property type="entry name" value="CBS"/>
    <property type="match status" value="1"/>
</dbReference>
<dbReference type="STRING" id="648757.Rvan_1609"/>
<dbReference type="AlphaFoldDB" id="E3I8F2"/>